<accession>A0A3P8HL79</accession>
<dbReference type="AlphaFoldDB" id="A0A3P8HL79"/>
<sequence length="48" mass="5981">MTILFKRFQGNPNIVYFLKATYSRESNHRHETIWFDDGRWFLSRQCRN</sequence>
<evidence type="ECO:0000313" key="1">
    <source>
        <dbReference type="EMBL" id="VDP78765.1"/>
    </source>
</evidence>
<reference evidence="1 2" key="1">
    <citation type="submission" date="2018-11" db="EMBL/GenBank/DDBJ databases">
        <authorList>
            <consortium name="Pathogen Informatics"/>
        </authorList>
    </citation>
    <scope>NUCLEOTIDE SEQUENCE [LARGE SCALE GENOMIC DNA]</scope>
    <source>
        <strain>Denwood</strain>
        <strain evidence="2">Zambia</strain>
    </source>
</reference>
<dbReference type="Proteomes" id="UP000269396">
    <property type="component" value="Unassembled WGS sequence"/>
</dbReference>
<protein>
    <submittedName>
        <fullName evidence="1">Uncharacterized protein</fullName>
    </submittedName>
</protein>
<keyword evidence="2" id="KW-1185">Reference proteome</keyword>
<name>A0A3P8HL79_9TREM</name>
<organism evidence="1 2">
    <name type="scientific">Schistosoma mattheei</name>
    <dbReference type="NCBI Taxonomy" id="31246"/>
    <lineage>
        <taxon>Eukaryota</taxon>
        <taxon>Metazoa</taxon>
        <taxon>Spiralia</taxon>
        <taxon>Lophotrochozoa</taxon>
        <taxon>Platyhelminthes</taxon>
        <taxon>Trematoda</taxon>
        <taxon>Digenea</taxon>
        <taxon>Strigeidida</taxon>
        <taxon>Schistosomatoidea</taxon>
        <taxon>Schistosomatidae</taxon>
        <taxon>Schistosoma</taxon>
    </lineage>
</organism>
<dbReference type="EMBL" id="UZAL01041606">
    <property type="protein sequence ID" value="VDP78765.1"/>
    <property type="molecule type" value="Genomic_DNA"/>
</dbReference>
<proteinExistence type="predicted"/>
<evidence type="ECO:0000313" key="2">
    <source>
        <dbReference type="Proteomes" id="UP000269396"/>
    </source>
</evidence>
<gene>
    <name evidence="1" type="ORF">SMTD_LOCUS19070</name>
</gene>